<evidence type="ECO:0000313" key="2">
    <source>
        <dbReference type="EMBL" id="KAF0374958.1"/>
    </source>
</evidence>
<dbReference type="EMBL" id="WTPW01002604">
    <property type="protein sequence ID" value="KAF0374958.1"/>
    <property type="molecule type" value="Genomic_DNA"/>
</dbReference>
<feature type="compositionally biased region" description="Polar residues" evidence="1">
    <location>
        <begin position="101"/>
        <end position="113"/>
    </location>
</feature>
<feature type="compositionally biased region" description="Basic residues" evidence="1">
    <location>
        <begin position="138"/>
        <end position="148"/>
    </location>
</feature>
<evidence type="ECO:0000256" key="1">
    <source>
        <dbReference type="SAM" id="MobiDB-lite"/>
    </source>
</evidence>
<feature type="compositionally biased region" description="Low complexity" evidence="1">
    <location>
        <begin position="18"/>
        <end position="28"/>
    </location>
</feature>
<evidence type="ECO:0000313" key="3">
    <source>
        <dbReference type="Proteomes" id="UP000439903"/>
    </source>
</evidence>
<feature type="region of interest" description="Disordered" evidence="1">
    <location>
        <begin position="85"/>
        <end position="183"/>
    </location>
</feature>
<proteinExistence type="predicted"/>
<feature type="compositionally biased region" description="Acidic residues" evidence="1">
    <location>
        <begin position="158"/>
        <end position="172"/>
    </location>
</feature>
<comment type="caution">
    <text evidence="2">The sequence shown here is derived from an EMBL/GenBank/DDBJ whole genome shotgun (WGS) entry which is preliminary data.</text>
</comment>
<gene>
    <name evidence="2" type="ORF">F8M41_012825</name>
</gene>
<keyword evidence="3" id="KW-1185">Reference proteome</keyword>
<protein>
    <submittedName>
        <fullName evidence="2">Uncharacterized protein</fullName>
    </submittedName>
</protein>
<dbReference type="Proteomes" id="UP000439903">
    <property type="component" value="Unassembled WGS sequence"/>
</dbReference>
<dbReference type="OrthoDB" id="21629at2759"/>
<feature type="region of interest" description="Disordered" evidence="1">
    <location>
        <begin position="1"/>
        <end position="43"/>
    </location>
</feature>
<reference evidence="2 3" key="1">
    <citation type="journal article" date="2019" name="Environ. Microbiol.">
        <title>At the nexus of three kingdoms: the genome of the mycorrhizal fungus Gigaspora margarita provides insights into plant, endobacterial and fungal interactions.</title>
        <authorList>
            <person name="Venice F."/>
            <person name="Ghignone S."/>
            <person name="Salvioli di Fossalunga A."/>
            <person name="Amselem J."/>
            <person name="Novero M."/>
            <person name="Xianan X."/>
            <person name="Sedzielewska Toro K."/>
            <person name="Morin E."/>
            <person name="Lipzen A."/>
            <person name="Grigoriev I.V."/>
            <person name="Henrissat B."/>
            <person name="Martin F.M."/>
            <person name="Bonfante P."/>
        </authorList>
    </citation>
    <scope>NUCLEOTIDE SEQUENCE [LARGE SCALE GENOMIC DNA]</scope>
    <source>
        <strain evidence="2 3">BEG34</strain>
    </source>
</reference>
<organism evidence="2 3">
    <name type="scientific">Gigaspora margarita</name>
    <dbReference type="NCBI Taxonomy" id="4874"/>
    <lineage>
        <taxon>Eukaryota</taxon>
        <taxon>Fungi</taxon>
        <taxon>Fungi incertae sedis</taxon>
        <taxon>Mucoromycota</taxon>
        <taxon>Glomeromycotina</taxon>
        <taxon>Glomeromycetes</taxon>
        <taxon>Diversisporales</taxon>
        <taxon>Gigasporaceae</taxon>
        <taxon>Gigaspora</taxon>
    </lineage>
</organism>
<accession>A0A8H3WYF8</accession>
<sequence length="191" mass="22099">MPLSLTSPPTKDPDKLTLSHSTQNSNSTTKKKKRRAKESHLQITFEDPNISNVSHNQYTKSYYNNYNSDFDGKEVVNIDIKDDEGYDSEASKIPSLHKDSITNFDGDSYNIPSLPTKKKKKKNKSALSISQMVDIHHPHYNYNHKSRKDKYDKKEDNNEYDDEDNDNEDEDYEGRKHSSNTQKELLILVVV</sequence>
<dbReference type="AlphaFoldDB" id="A0A8H3WYF8"/>
<name>A0A8H3WYF8_GIGMA</name>